<dbReference type="InterPro" id="IPR050107">
    <property type="entry name" value="ABC_carbohydrate_import_ATPase"/>
</dbReference>
<evidence type="ECO:0000313" key="8">
    <source>
        <dbReference type="Proteomes" id="UP001500908"/>
    </source>
</evidence>
<evidence type="ECO:0000256" key="3">
    <source>
        <dbReference type="ARBA" id="ARBA00022741"/>
    </source>
</evidence>
<proteinExistence type="predicted"/>
<dbReference type="InterPro" id="IPR003439">
    <property type="entry name" value="ABC_transporter-like_ATP-bd"/>
</dbReference>
<keyword evidence="2" id="KW-0677">Repeat</keyword>
<evidence type="ECO:0000313" key="7">
    <source>
        <dbReference type="EMBL" id="GAA3753487.1"/>
    </source>
</evidence>
<dbReference type="CDD" id="cd03215">
    <property type="entry name" value="ABC_Carb_Monos_II"/>
    <property type="match status" value="1"/>
</dbReference>
<evidence type="ECO:0000256" key="2">
    <source>
        <dbReference type="ARBA" id="ARBA00022737"/>
    </source>
</evidence>
<evidence type="ECO:0000256" key="4">
    <source>
        <dbReference type="ARBA" id="ARBA00022840"/>
    </source>
</evidence>
<dbReference type="InterPro" id="IPR027417">
    <property type="entry name" value="P-loop_NTPase"/>
</dbReference>
<gene>
    <name evidence="7" type="ORF">GCM10022402_35320</name>
</gene>
<dbReference type="Gene3D" id="3.40.50.300">
    <property type="entry name" value="P-loop containing nucleotide triphosphate hydrolases"/>
    <property type="match status" value="2"/>
</dbReference>
<comment type="caution">
    <text evidence="7">The sequence shown here is derived from an EMBL/GenBank/DDBJ whole genome shotgun (WGS) entry which is preliminary data.</text>
</comment>
<keyword evidence="4 7" id="KW-0067">ATP-binding</keyword>
<evidence type="ECO:0000259" key="6">
    <source>
        <dbReference type="PROSITE" id="PS50893"/>
    </source>
</evidence>
<sequence>MAMTATAAQGGADEAASILRTRGLTKRFPGVLALDEVDFELSHGEVHALVGENGAGKSTLIKVLTGVYAPDGGQVRYQGEDVRFDTPLRAQQAGISTIYQEVNLIPLLSVARNLFLGREPRRFGLIDFPRMHREAATILRDYGVEVDVTRPLQGLSMGARQMVALARAVMAEARVVIMDEPTSSLEPREVETLFSVIDTLRERKITVVYVSHRLDELYRICDRVTVLREGRVVHTGAMADLERLRLISLMLGRDMEQIERQGSTTFGGPHQARAEEPVLVADDLNARQQLHGVSLAIHPGEVLGLGGLLGSGRTETARAIAGALPLESGRITVAGVPLRRRSTAAAIRAGISMLPEDRKSEGIIPELSVRENIALAAMPRMSRFGLVSERRIDRVVDVFVRRLRIKAAGTRQKVAELSGGNQQKVLLARWLALNPTVLLLDEPTRGIDVGAKAEVQRLVDELAAEGLGVMLISSDVEELIEGADRVVVLKDGAVVGELTGDEVSEGGLMSAIADAGADIDPPEAGAAETSPATLPPTGTAATSADGTVTTGEDTADTRATAGAGKGPAREEGR</sequence>
<dbReference type="CDD" id="cd03216">
    <property type="entry name" value="ABC_Carb_Monos_I"/>
    <property type="match status" value="1"/>
</dbReference>
<evidence type="ECO:0000256" key="1">
    <source>
        <dbReference type="ARBA" id="ARBA00022448"/>
    </source>
</evidence>
<dbReference type="Proteomes" id="UP001500908">
    <property type="component" value="Unassembled WGS sequence"/>
</dbReference>
<dbReference type="SMART" id="SM00382">
    <property type="entry name" value="AAA"/>
    <property type="match status" value="2"/>
</dbReference>
<dbReference type="InterPro" id="IPR003593">
    <property type="entry name" value="AAA+_ATPase"/>
</dbReference>
<feature type="domain" description="ABC transporter" evidence="6">
    <location>
        <begin position="272"/>
        <end position="516"/>
    </location>
</feature>
<feature type="domain" description="ABC transporter" evidence="6">
    <location>
        <begin position="19"/>
        <end position="254"/>
    </location>
</feature>
<organism evidence="7 8">
    <name type="scientific">Salinactinospora qingdaonensis</name>
    <dbReference type="NCBI Taxonomy" id="702744"/>
    <lineage>
        <taxon>Bacteria</taxon>
        <taxon>Bacillati</taxon>
        <taxon>Actinomycetota</taxon>
        <taxon>Actinomycetes</taxon>
        <taxon>Streptosporangiales</taxon>
        <taxon>Nocardiopsidaceae</taxon>
        <taxon>Salinactinospora</taxon>
    </lineage>
</organism>
<dbReference type="Pfam" id="PF00005">
    <property type="entry name" value="ABC_tran"/>
    <property type="match status" value="2"/>
</dbReference>
<dbReference type="PROSITE" id="PS00211">
    <property type="entry name" value="ABC_TRANSPORTER_1"/>
    <property type="match status" value="1"/>
</dbReference>
<dbReference type="InterPro" id="IPR017871">
    <property type="entry name" value="ABC_transporter-like_CS"/>
</dbReference>
<dbReference type="PROSITE" id="PS50893">
    <property type="entry name" value="ABC_TRANSPORTER_2"/>
    <property type="match status" value="2"/>
</dbReference>
<evidence type="ECO:0000256" key="5">
    <source>
        <dbReference type="SAM" id="MobiDB-lite"/>
    </source>
</evidence>
<reference evidence="8" key="1">
    <citation type="journal article" date="2019" name="Int. J. Syst. Evol. Microbiol.">
        <title>The Global Catalogue of Microorganisms (GCM) 10K type strain sequencing project: providing services to taxonomists for standard genome sequencing and annotation.</title>
        <authorList>
            <consortium name="The Broad Institute Genomics Platform"/>
            <consortium name="The Broad Institute Genome Sequencing Center for Infectious Disease"/>
            <person name="Wu L."/>
            <person name="Ma J."/>
        </authorList>
    </citation>
    <scope>NUCLEOTIDE SEQUENCE [LARGE SCALE GENOMIC DNA]</scope>
    <source>
        <strain evidence="8">JCM 17137</strain>
    </source>
</reference>
<keyword evidence="8" id="KW-1185">Reference proteome</keyword>
<feature type="region of interest" description="Disordered" evidence="5">
    <location>
        <begin position="516"/>
        <end position="573"/>
    </location>
</feature>
<dbReference type="PANTHER" id="PTHR43790:SF9">
    <property type="entry name" value="GALACTOFURANOSE TRANSPORTER ATP-BINDING PROTEIN YTFR"/>
    <property type="match status" value="1"/>
</dbReference>
<keyword evidence="1" id="KW-0813">Transport</keyword>
<dbReference type="SUPFAM" id="SSF52540">
    <property type="entry name" value="P-loop containing nucleoside triphosphate hydrolases"/>
    <property type="match status" value="2"/>
</dbReference>
<dbReference type="GO" id="GO:0005524">
    <property type="term" value="F:ATP binding"/>
    <property type="evidence" value="ECO:0007669"/>
    <property type="project" value="UniProtKB-KW"/>
</dbReference>
<feature type="compositionally biased region" description="Low complexity" evidence="5">
    <location>
        <begin position="516"/>
        <end position="562"/>
    </location>
</feature>
<dbReference type="EMBL" id="BAABDD010000018">
    <property type="protein sequence ID" value="GAA3753487.1"/>
    <property type="molecule type" value="Genomic_DNA"/>
</dbReference>
<name>A0ABP7G264_9ACTN</name>
<protein>
    <submittedName>
        <fullName evidence="7">Sugar ABC transporter ATP-binding protein</fullName>
    </submittedName>
</protein>
<accession>A0ABP7G264</accession>
<keyword evidence="3" id="KW-0547">Nucleotide-binding</keyword>
<dbReference type="PANTHER" id="PTHR43790">
    <property type="entry name" value="CARBOHYDRATE TRANSPORT ATP-BINDING PROTEIN MG119-RELATED"/>
    <property type="match status" value="1"/>
</dbReference>